<evidence type="ECO:0000313" key="7">
    <source>
        <dbReference type="Proteomes" id="UP001172155"/>
    </source>
</evidence>
<dbReference type="InterPro" id="IPR029040">
    <property type="entry name" value="RPABC4/Spt4"/>
</dbReference>
<feature type="non-terminal residue" evidence="6">
    <location>
        <position position="1"/>
    </location>
</feature>
<dbReference type="GO" id="GO:0005665">
    <property type="term" value="C:RNA polymerase II, core complex"/>
    <property type="evidence" value="ECO:0007669"/>
    <property type="project" value="TreeGrafter"/>
</dbReference>
<name>A0AA40KA56_9PEZI</name>
<feature type="non-terminal residue" evidence="6">
    <location>
        <position position="52"/>
    </location>
</feature>
<evidence type="ECO:0000256" key="2">
    <source>
        <dbReference type="ARBA" id="ARBA00022723"/>
    </source>
</evidence>
<dbReference type="PANTHER" id="PTHR12056">
    <property type="entry name" value="DNA-DIRECTED RNA POLYMERASES I, II, AND III"/>
    <property type="match status" value="1"/>
</dbReference>
<dbReference type="GO" id="GO:0006351">
    <property type="term" value="P:DNA-templated transcription"/>
    <property type="evidence" value="ECO:0007669"/>
    <property type="project" value="InterPro"/>
</dbReference>
<organism evidence="6 7">
    <name type="scientific">Schizothecium vesticola</name>
    <dbReference type="NCBI Taxonomy" id="314040"/>
    <lineage>
        <taxon>Eukaryota</taxon>
        <taxon>Fungi</taxon>
        <taxon>Dikarya</taxon>
        <taxon>Ascomycota</taxon>
        <taxon>Pezizomycotina</taxon>
        <taxon>Sordariomycetes</taxon>
        <taxon>Sordariomycetidae</taxon>
        <taxon>Sordariales</taxon>
        <taxon>Schizotheciaceae</taxon>
        <taxon>Schizothecium</taxon>
    </lineage>
</organism>
<keyword evidence="4" id="KW-0539">Nucleus</keyword>
<dbReference type="AlphaFoldDB" id="A0AA40KA56"/>
<dbReference type="Proteomes" id="UP001172155">
    <property type="component" value="Unassembled WGS sequence"/>
</dbReference>
<dbReference type="GO" id="GO:0005736">
    <property type="term" value="C:RNA polymerase I complex"/>
    <property type="evidence" value="ECO:0007669"/>
    <property type="project" value="TreeGrafter"/>
</dbReference>
<reference evidence="6" key="1">
    <citation type="submission" date="2023-06" db="EMBL/GenBank/DDBJ databases">
        <title>Genome-scale phylogeny and comparative genomics of the fungal order Sordariales.</title>
        <authorList>
            <consortium name="Lawrence Berkeley National Laboratory"/>
            <person name="Hensen N."/>
            <person name="Bonometti L."/>
            <person name="Westerberg I."/>
            <person name="Brannstrom I.O."/>
            <person name="Guillou S."/>
            <person name="Cros-Aarteil S."/>
            <person name="Calhoun S."/>
            <person name="Haridas S."/>
            <person name="Kuo A."/>
            <person name="Mondo S."/>
            <person name="Pangilinan J."/>
            <person name="Riley R."/>
            <person name="LaButti K."/>
            <person name="Andreopoulos B."/>
            <person name="Lipzen A."/>
            <person name="Chen C."/>
            <person name="Yanf M."/>
            <person name="Daum C."/>
            <person name="Ng V."/>
            <person name="Clum A."/>
            <person name="Steindorff A."/>
            <person name="Ohm R."/>
            <person name="Martin F."/>
            <person name="Silar P."/>
            <person name="Natvig D."/>
            <person name="Lalanne C."/>
            <person name="Gautier V."/>
            <person name="Ament-velasquez S.L."/>
            <person name="Kruys A."/>
            <person name="Hutchinson M.I."/>
            <person name="Powell A.J."/>
            <person name="Barry K."/>
            <person name="Miller A.N."/>
            <person name="Grigoriev I.V."/>
            <person name="Debuchy R."/>
            <person name="Gladieux P."/>
            <person name="Thoren M.H."/>
            <person name="Johannesson H."/>
        </authorList>
    </citation>
    <scope>NUCLEOTIDE SEQUENCE</scope>
    <source>
        <strain evidence="6">SMH3187-1</strain>
    </source>
</reference>
<keyword evidence="3" id="KW-0862">Zinc</keyword>
<dbReference type="GO" id="GO:0003899">
    <property type="term" value="F:DNA-directed RNA polymerase activity"/>
    <property type="evidence" value="ECO:0007669"/>
    <property type="project" value="InterPro"/>
</dbReference>
<evidence type="ECO:0000256" key="1">
    <source>
        <dbReference type="ARBA" id="ARBA00004123"/>
    </source>
</evidence>
<dbReference type="SUPFAM" id="SSF63393">
    <property type="entry name" value="RNA polymerase subunits"/>
    <property type="match status" value="1"/>
</dbReference>
<dbReference type="Gene3D" id="2.20.28.30">
    <property type="entry name" value="RNA polymerase ii, chain L"/>
    <property type="match status" value="1"/>
</dbReference>
<dbReference type="PANTHER" id="PTHR12056:SF2">
    <property type="entry name" value="GEO11084P1"/>
    <property type="match status" value="1"/>
</dbReference>
<comment type="caution">
    <text evidence="6">The sequence shown here is derived from an EMBL/GenBank/DDBJ whole genome shotgun (WGS) entry which is preliminary data.</text>
</comment>
<accession>A0AA40KA56</accession>
<gene>
    <name evidence="6" type="ORF">B0T18DRAFT_294461</name>
</gene>
<evidence type="ECO:0000313" key="6">
    <source>
        <dbReference type="EMBL" id="KAK0751739.1"/>
    </source>
</evidence>
<comment type="similarity">
    <text evidence="5">Belongs to the archaeal Rpo12/eukaryotic RPC10 RNA polymerase subunit family.</text>
</comment>
<comment type="subcellular location">
    <subcellularLocation>
        <location evidence="1">Nucleus</location>
    </subcellularLocation>
</comment>
<dbReference type="Pfam" id="PF03604">
    <property type="entry name" value="Zn_ribbon_RPAB4"/>
    <property type="match status" value="1"/>
</dbReference>
<keyword evidence="2" id="KW-0479">Metal-binding</keyword>
<dbReference type="EMBL" id="JAUKUD010000002">
    <property type="protein sequence ID" value="KAK0751739.1"/>
    <property type="molecule type" value="Genomic_DNA"/>
</dbReference>
<dbReference type="SMART" id="SM00659">
    <property type="entry name" value="RPOLCX"/>
    <property type="match status" value="1"/>
</dbReference>
<sequence>RREFVEPAAPTTGYACGDCNATVFLGLGDPVRCRVCGCRILYKKRTNRLVYF</sequence>
<proteinExistence type="inferred from homology"/>
<dbReference type="InterPro" id="IPR006591">
    <property type="entry name" value="RNAP_P/RPABC4"/>
</dbReference>
<dbReference type="GO" id="GO:0005666">
    <property type="term" value="C:RNA polymerase III complex"/>
    <property type="evidence" value="ECO:0007669"/>
    <property type="project" value="TreeGrafter"/>
</dbReference>
<dbReference type="GO" id="GO:0003677">
    <property type="term" value="F:DNA binding"/>
    <property type="evidence" value="ECO:0007669"/>
    <property type="project" value="InterPro"/>
</dbReference>
<keyword evidence="7" id="KW-1185">Reference proteome</keyword>
<evidence type="ECO:0000256" key="4">
    <source>
        <dbReference type="ARBA" id="ARBA00023242"/>
    </source>
</evidence>
<protein>
    <submittedName>
        <fullName evidence="6">DNA directed RNA polymerase II polypeptide K</fullName>
    </submittedName>
</protein>
<dbReference type="GO" id="GO:0008270">
    <property type="term" value="F:zinc ion binding"/>
    <property type="evidence" value="ECO:0007669"/>
    <property type="project" value="InterPro"/>
</dbReference>
<dbReference type="InterPro" id="IPR039747">
    <property type="entry name" value="RPABC4"/>
</dbReference>
<evidence type="ECO:0000256" key="5">
    <source>
        <dbReference type="ARBA" id="ARBA00025770"/>
    </source>
</evidence>
<evidence type="ECO:0000256" key="3">
    <source>
        <dbReference type="ARBA" id="ARBA00022833"/>
    </source>
</evidence>